<name>A0A427Y2G2_9TREE</name>
<protein>
    <submittedName>
        <fullName evidence="2">Uncharacterized protein</fullName>
    </submittedName>
</protein>
<feature type="compositionally biased region" description="Basic and acidic residues" evidence="1">
    <location>
        <begin position="286"/>
        <end position="302"/>
    </location>
</feature>
<evidence type="ECO:0000256" key="1">
    <source>
        <dbReference type="SAM" id="MobiDB-lite"/>
    </source>
</evidence>
<feature type="region of interest" description="Disordered" evidence="1">
    <location>
        <begin position="1"/>
        <end position="47"/>
    </location>
</feature>
<feature type="compositionally biased region" description="Low complexity" evidence="1">
    <location>
        <begin position="1"/>
        <end position="12"/>
    </location>
</feature>
<feature type="region of interest" description="Disordered" evidence="1">
    <location>
        <begin position="62"/>
        <end position="104"/>
    </location>
</feature>
<evidence type="ECO:0000313" key="2">
    <source>
        <dbReference type="EMBL" id="RSH85277.1"/>
    </source>
</evidence>
<reference evidence="2 3" key="1">
    <citation type="submission" date="2018-11" db="EMBL/GenBank/DDBJ databases">
        <title>Genome sequence of Saitozyma podzolica DSM 27192.</title>
        <authorList>
            <person name="Aliyu H."/>
            <person name="Gorte O."/>
            <person name="Ochsenreither K."/>
        </authorList>
    </citation>
    <scope>NUCLEOTIDE SEQUENCE [LARGE SCALE GENOMIC DNA]</scope>
    <source>
        <strain evidence="2 3">DSM 27192</strain>
    </source>
</reference>
<feature type="region of interest" description="Disordered" evidence="1">
    <location>
        <begin position="286"/>
        <end position="358"/>
    </location>
</feature>
<comment type="caution">
    <text evidence="2">The sequence shown here is derived from an EMBL/GenBank/DDBJ whole genome shotgun (WGS) entry which is preliminary data.</text>
</comment>
<evidence type="ECO:0000313" key="3">
    <source>
        <dbReference type="Proteomes" id="UP000279259"/>
    </source>
</evidence>
<keyword evidence="3" id="KW-1185">Reference proteome</keyword>
<feature type="compositionally biased region" description="Pro residues" evidence="1">
    <location>
        <begin position="13"/>
        <end position="22"/>
    </location>
</feature>
<feature type="compositionally biased region" description="Pro residues" evidence="1">
    <location>
        <begin position="31"/>
        <end position="47"/>
    </location>
</feature>
<dbReference type="EMBL" id="RSCD01000021">
    <property type="protein sequence ID" value="RSH85277.1"/>
    <property type="molecule type" value="Genomic_DNA"/>
</dbReference>
<feature type="compositionally biased region" description="Basic and acidic residues" evidence="1">
    <location>
        <begin position="347"/>
        <end position="358"/>
    </location>
</feature>
<dbReference type="OrthoDB" id="2575650at2759"/>
<organism evidence="2 3">
    <name type="scientific">Saitozyma podzolica</name>
    <dbReference type="NCBI Taxonomy" id="1890683"/>
    <lineage>
        <taxon>Eukaryota</taxon>
        <taxon>Fungi</taxon>
        <taxon>Dikarya</taxon>
        <taxon>Basidiomycota</taxon>
        <taxon>Agaricomycotina</taxon>
        <taxon>Tremellomycetes</taxon>
        <taxon>Tremellales</taxon>
        <taxon>Trimorphomycetaceae</taxon>
        <taxon>Saitozyma</taxon>
    </lineage>
</organism>
<sequence>MSSASTSSTSSDPSPPRSPLPPNLSSSSPSLKPPPPPTSVHPLLPPLSPSIDALRALDAAHHTDIPGSSSGRGSAPIGQRGGAGGFGAITAPVERGPRWSSGSSRRFGRRVCVHIIPKQGYHLRHHHLVRWRLVEIVPPFDTLRRKVEPYSIVYARGTPDGIVGRYMEELEFDDGNYDFGPISPGGEALGKRRRAEDKLEWMDWGENGSLLHLPLTTLLHPILSIPLTLNWLLSPPLNFLATYRTSFSDGSQRRGLDKFLSEAERGGAFEMFGKIQGFLVKRANERREEEQRARNEAQERVGETQADGGLGSGGAAAGGAGGQGGPGRGKTGASSGRNEAGSGGMDKVGDGEGAEGKV</sequence>
<accession>A0A427Y2G2</accession>
<dbReference type="AlphaFoldDB" id="A0A427Y2G2"/>
<feature type="compositionally biased region" description="Gly residues" evidence="1">
    <location>
        <begin position="308"/>
        <end position="330"/>
    </location>
</feature>
<proteinExistence type="predicted"/>
<dbReference type="Proteomes" id="UP000279259">
    <property type="component" value="Unassembled WGS sequence"/>
</dbReference>
<gene>
    <name evidence="2" type="ORF">EHS25_005084</name>
</gene>